<evidence type="ECO:0008006" key="4">
    <source>
        <dbReference type="Google" id="ProtNLM"/>
    </source>
</evidence>
<keyword evidence="3" id="KW-1185">Reference proteome</keyword>
<dbReference type="HOGENOM" id="CLU_032227_0_0_1"/>
<evidence type="ECO:0000313" key="3">
    <source>
        <dbReference type="Proteomes" id="UP000054266"/>
    </source>
</evidence>
<name>A0A0D2FZB2_9EURO</name>
<organism evidence="2 3">
    <name type="scientific">Phialophora macrospora</name>
    <dbReference type="NCBI Taxonomy" id="1851006"/>
    <lineage>
        <taxon>Eukaryota</taxon>
        <taxon>Fungi</taxon>
        <taxon>Dikarya</taxon>
        <taxon>Ascomycota</taxon>
        <taxon>Pezizomycotina</taxon>
        <taxon>Eurotiomycetes</taxon>
        <taxon>Chaetothyriomycetidae</taxon>
        <taxon>Chaetothyriales</taxon>
        <taxon>Herpotrichiellaceae</taxon>
        <taxon>Phialophora</taxon>
    </lineage>
</organism>
<feature type="compositionally biased region" description="Basic and acidic residues" evidence="1">
    <location>
        <begin position="68"/>
        <end position="78"/>
    </location>
</feature>
<feature type="region of interest" description="Disordered" evidence="1">
    <location>
        <begin position="1"/>
        <end position="86"/>
    </location>
</feature>
<sequence length="520" mass="58578">MAHRTNARRQNSRGLSSASHTRHPYRAGTLQQETGEGSLQQLSSQFASRVGRVDPPSSTKTPSSSRQADSEPQSKEILNRNGTISHSTSQVLGTDLAAARDSAQTLLRVSPANSYGLPLDAAMMEEKFNPMVAIQFFIEVYSPSMLRHPSFRLESRDSIFLETNLPVMMQDPLITTSSLAFAMRMHDRGLSRKVLGYYRKALVLLRTRLESGEVNSTNAILLSLIHLMAVEALCEQLGSPIHHLGAIHRLIRFCGDLASTAGLQGYIKAHIRSWEVYLVEANSESDKRQVQLRPHEPLDYPTHPFGSELTLLLSRLPDGFVELALSCRLSFQVIRVLQYTAEMMSDLDQQNAQRHDYENDATELQSQLKSPAQALYVCMSILRHPNRNMVEELLAITLMALCISTEALGEHITNGFGYIQTYCMGIWNVDIERECRRTGGLGLEDFLLWAKMMLLAAFDPDTQTWKTACGLRKDVPIFNIRPLHFDICKQFFWTDSLALSLETKIAREQLLMPARPDKRQ</sequence>
<dbReference type="EMBL" id="KN846956">
    <property type="protein sequence ID" value="KIW73863.1"/>
    <property type="molecule type" value="Genomic_DNA"/>
</dbReference>
<accession>A0A0D2FZB2</accession>
<evidence type="ECO:0000313" key="2">
    <source>
        <dbReference type="EMBL" id="KIW73863.1"/>
    </source>
</evidence>
<dbReference type="InterPro" id="IPR021858">
    <property type="entry name" value="Fun_TF"/>
</dbReference>
<evidence type="ECO:0000256" key="1">
    <source>
        <dbReference type="SAM" id="MobiDB-lite"/>
    </source>
</evidence>
<dbReference type="Proteomes" id="UP000054266">
    <property type="component" value="Unassembled WGS sequence"/>
</dbReference>
<proteinExistence type="predicted"/>
<feature type="compositionally biased region" description="Polar residues" evidence="1">
    <location>
        <begin position="29"/>
        <end position="47"/>
    </location>
</feature>
<dbReference type="Pfam" id="PF11951">
    <property type="entry name" value="Fungal_trans_2"/>
    <property type="match status" value="1"/>
</dbReference>
<feature type="compositionally biased region" description="Low complexity" evidence="1">
    <location>
        <begin position="55"/>
        <end position="65"/>
    </location>
</feature>
<gene>
    <name evidence="2" type="ORF">PV04_01948</name>
</gene>
<reference evidence="2 3" key="1">
    <citation type="submission" date="2015-01" db="EMBL/GenBank/DDBJ databases">
        <title>The Genome Sequence of Capronia semiimmersa CBS27337.</title>
        <authorList>
            <consortium name="The Broad Institute Genomics Platform"/>
            <person name="Cuomo C."/>
            <person name="de Hoog S."/>
            <person name="Gorbushina A."/>
            <person name="Stielow B."/>
            <person name="Teixiera M."/>
            <person name="Abouelleil A."/>
            <person name="Chapman S.B."/>
            <person name="Priest M."/>
            <person name="Young S.K."/>
            <person name="Wortman J."/>
            <person name="Nusbaum C."/>
            <person name="Birren B."/>
        </authorList>
    </citation>
    <scope>NUCLEOTIDE SEQUENCE [LARGE SCALE GENOMIC DNA]</scope>
    <source>
        <strain evidence="2 3">CBS 27337</strain>
    </source>
</reference>
<protein>
    <recommendedName>
        <fullName evidence="4">Transcription factor domain-containing protein</fullName>
    </recommendedName>
</protein>
<feature type="compositionally biased region" description="Basic residues" evidence="1">
    <location>
        <begin position="1"/>
        <end position="11"/>
    </location>
</feature>
<dbReference type="AlphaFoldDB" id="A0A0D2FZB2"/>